<feature type="transmembrane region" description="Helical" evidence="6">
    <location>
        <begin position="93"/>
        <end position="116"/>
    </location>
</feature>
<proteinExistence type="inferred from homology"/>
<name>A0A9D7XTZ4_9BACT</name>
<comment type="subcellular location">
    <subcellularLocation>
        <location evidence="1">Membrane</location>
        <topology evidence="1">Multi-pass membrane protein</topology>
    </subcellularLocation>
</comment>
<evidence type="ECO:0000256" key="3">
    <source>
        <dbReference type="ARBA" id="ARBA00022692"/>
    </source>
</evidence>
<evidence type="ECO:0000313" key="8">
    <source>
        <dbReference type="Proteomes" id="UP000808337"/>
    </source>
</evidence>
<comment type="caution">
    <text evidence="7">The sequence shown here is derived from an EMBL/GenBank/DDBJ whole genome shotgun (WGS) entry which is preliminary data.</text>
</comment>
<evidence type="ECO:0000256" key="6">
    <source>
        <dbReference type="SAM" id="Phobius"/>
    </source>
</evidence>
<feature type="transmembrane region" description="Helical" evidence="6">
    <location>
        <begin position="154"/>
        <end position="173"/>
    </location>
</feature>
<protein>
    <submittedName>
        <fullName evidence="7">Heme exporter protein CcmB</fullName>
    </submittedName>
</protein>
<dbReference type="GO" id="GO:0017004">
    <property type="term" value="P:cytochrome complex assembly"/>
    <property type="evidence" value="ECO:0007669"/>
    <property type="project" value="InterPro"/>
</dbReference>
<dbReference type="AlphaFoldDB" id="A0A9D7XTZ4"/>
<organism evidence="7 8">
    <name type="scientific">Candidatus Opimibacter skivensis</name>
    <dbReference type="NCBI Taxonomy" id="2982028"/>
    <lineage>
        <taxon>Bacteria</taxon>
        <taxon>Pseudomonadati</taxon>
        <taxon>Bacteroidota</taxon>
        <taxon>Saprospiria</taxon>
        <taxon>Saprospirales</taxon>
        <taxon>Saprospiraceae</taxon>
        <taxon>Candidatus Opimibacter</taxon>
    </lineage>
</organism>
<dbReference type="EMBL" id="JADKGY010000029">
    <property type="protein sequence ID" value="MBK9984253.1"/>
    <property type="molecule type" value="Genomic_DNA"/>
</dbReference>
<feature type="transmembrane region" description="Helical" evidence="6">
    <location>
        <begin position="122"/>
        <end position="142"/>
    </location>
</feature>
<keyword evidence="5 6" id="KW-0472">Membrane</keyword>
<keyword evidence="4 6" id="KW-1133">Transmembrane helix</keyword>
<evidence type="ECO:0000256" key="2">
    <source>
        <dbReference type="ARBA" id="ARBA00010544"/>
    </source>
</evidence>
<keyword evidence="3 6" id="KW-0812">Transmembrane</keyword>
<sequence>MGRIWNLVSTEARIELRERFALAGILLYVLSSSFIVFSIWRQLPAREWGLTFWVIFLFSSLMAVLKTFGRESEGRYFYYYTLYHPLELFAAKVLYNAVLLIFIFFSLWFVLFVMAGNHMVRGWWFLVTGLIASVGLSILLTLISSIAIKTQQNASMTAILALPLMIPILINLLRLTSYSLGTTPDQNPWNEVTLLASIVSLVTAMSLWLFPYLWRS</sequence>
<reference evidence="7 8" key="1">
    <citation type="submission" date="2020-10" db="EMBL/GenBank/DDBJ databases">
        <title>Connecting structure to function with the recovery of over 1000 high-quality activated sludge metagenome-assembled genomes encoding full-length rRNA genes using long-read sequencing.</title>
        <authorList>
            <person name="Singleton C.M."/>
            <person name="Petriglieri F."/>
            <person name="Kristensen J.M."/>
            <person name="Kirkegaard R.H."/>
            <person name="Michaelsen T.Y."/>
            <person name="Andersen M.H."/>
            <person name="Karst S.M."/>
            <person name="Dueholm M.S."/>
            <person name="Nielsen P.H."/>
            <person name="Albertsen M."/>
        </authorList>
    </citation>
    <scope>NUCLEOTIDE SEQUENCE [LARGE SCALE GENOMIC DNA]</scope>
    <source>
        <strain evidence="7">Ribe_18-Q3-R11-54_MAXAC.273</strain>
    </source>
</reference>
<dbReference type="InterPro" id="IPR003544">
    <property type="entry name" value="Cyt_c_biogenesis_CcmB"/>
</dbReference>
<evidence type="ECO:0000313" key="7">
    <source>
        <dbReference type="EMBL" id="MBK9984253.1"/>
    </source>
</evidence>
<feature type="transmembrane region" description="Helical" evidence="6">
    <location>
        <begin position="193"/>
        <end position="214"/>
    </location>
</feature>
<feature type="transmembrane region" description="Helical" evidence="6">
    <location>
        <begin position="20"/>
        <end position="40"/>
    </location>
</feature>
<gene>
    <name evidence="7" type="ORF">IPP15_18090</name>
</gene>
<dbReference type="GO" id="GO:0015232">
    <property type="term" value="F:heme transmembrane transporter activity"/>
    <property type="evidence" value="ECO:0007669"/>
    <property type="project" value="InterPro"/>
</dbReference>
<dbReference type="Pfam" id="PF03379">
    <property type="entry name" value="CcmB"/>
    <property type="match status" value="1"/>
</dbReference>
<evidence type="ECO:0000256" key="4">
    <source>
        <dbReference type="ARBA" id="ARBA00022989"/>
    </source>
</evidence>
<evidence type="ECO:0000256" key="5">
    <source>
        <dbReference type="ARBA" id="ARBA00023136"/>
    </source>
</evidence>
<accession>A0A9D7XTZ4</accession>
<comment type="similarity">
    <text evidence="2">Belongs to the CcmB/CycW/HelB family.</text>
</comment>
<evidence type="ECO:0000256" key="1">
    <source>
        <dbReference type="ARBA" id="ARBA00004141"/>
    </source>
</evidence>
<dbReference type="Proteomes" id="UP000808337">
    <property type="component" value="Unassembled WGS sequence"/>
</dbReference>
<feature type="transmembrane region" description="Helical" evidence="6">
    <location>
        <begin position="52"/>
        <end position="69"/>
    </location>
</feature>
<dbReference type="GO" id="GO:0016020">
    <property type="term" value="C:membrane"/>
    <property type="evidence" value="ECO:0007669"/>
    <property type="project" value="UniProtKB-SubCell"/>
</dbReference>